<dbReference type="PANTHER" id="PTHR20835:SF0">
    <property type="entry name" value="E3 UBIQUITIN-PROTEIN LIGASE PPP1R11"/>
    <property type="match status" value="1"/>
</dbReference>
<sequence length="119" mass="13184">MAERMQHPSDPTTDSATQTLTVTENETVGGTESTLRLRAKVSDDKKVKWEEGTVDNEHMGKKKSKCCCIYEKPKLFGESSSDDSDGGDCTGSCRGHKKKCFRRHEDEGKEPSAPKQDSN</sequence>
<evidence type="ECO:0000313" key="4">
    <source>
        <dbReference type="EMBL" id="CAD5122941.1"/>
    </source>
</evidence>
<dbReference type="GO" id="GO:0005634">
    <property type="term" value="C:nucleus"/>
    <property type="evidence" value="ECO:0007669"/>
    <property type="project" value="TreeGrafter"/>
</dbReference>
<evidence type="ECO:0000313" key="5">
    <source>
        <dbReference type="Proteomes" id="UP000549394"/>
    </source>
</evidence>
<reference evidence="4 5" key="1">
    <citation type="submission" date="2020-08" db="EMBL/GenBank/DDBJ databases">
        <authorList>
            <person name="Hejnol A."/>
        </authorList>
    </citation>
    <scope>NUCLEOTIDE SEQUENCE [LARGE SCALE GENOMIC DNA]</scope>
</reference>
<feature type="region of interest" description="Disordered" evidence="3">
    <location>
        <begin position="1"/>
        <end position="35"/>
    </location>
</feature>
<dbReference type="InterPro" id="IPR011107">
    <property type="entry name" value="PPI_Ypi1"/>
</dbReference>
<dbReference type="OrthoDB" id="307488at2759"/>
<comment type="caution">
    <text evidence="4">The sequence shown here is derived from an EMBL/GenBank/DDBJ whole genome shotgun (WGS) entry which is preliminary data.</text>
</comment>
<feature type="compositionally biased region" description="Low complexity" evidence="3">
    <location>
        <begin position="19"/>
        <end position="34"/>
    </location>
</feature>
<organism evidence="4 5">
    <name type="scientific">Dimorphilus gyrociliatus</name>
    <dbReference type="NCBI Taxonomy" id="2664684"/>
    <lineage>
        <taxon>Eukaryota</taxon>
        <taxon>Metazoa</taxon>
        <taxon>Spiralia</taxon>
        <taxon>Lophotrochozoa</taxon>
        <taxon>Annelida</taxon>
        <taxon>Polychaeta</taxon>
        <taxon>Polychaeta incertae sedis</taxon>
        <taxon>Dinophilidae</taxon>
        <taxon>Dimorphilus</taxon>
    </lineage>
</organism>
<dbReference type="PANTHER" id="PTHR20835">
    <property type="entry name" value="E3 UBIQUITIN-PROTEIN LIGASE PPP1R11-RELATED"/>
    <property type="match status" value="1"/>
</dbReference>
<dbReference type="Pfam" id="PF07491">
    <property type="entry name" value="PPI_Ypi1"/>
    <property type="match status" value="1"/>
</dbReference>
<name>A0A7I8W360_9ANNE</name>
<accession>A0A7I8W360</accession>
<dbReference type="EMBL" id="CAJFCJ010000019">
    <property type="protein sequence ID" value="CAD5122941.1"/>
    <property type="molecule type" value="Genomic_DNA"/>
</dbReference>
<evidence type="ECO:0000256" key="1">
    <source>
        <dbReference type="ARBA" id="ARBA00021994"/>
    </source>
</evidence>
<dbReference type="Proteomes" id="UP000549394">
    <property type="component" value="Unassembled WGS sequence"/>
</dbReference>
<protein>
    <recommendedName>
        <fullName evidence="1">E3 ubiquitin-protein ligase PPP1R11</fullName>
    </recommendedName>
    <alternativeName>
        <fullName evidence="2">Protein phosphatase 1 regulatory subunit 11</fullName>
    </alternativeName>
</protein>
<dbReference type="GO" id="GO:0004865">
    <property type="term" value="F:protein serine/threonine phosphatase inhibitor activity"/>
    <property type="evidence" value="ECO:0007669"/>
    <property type="project" value="InterPro"/>
</dbReference>
<feature type="compositionally biased region" description="Polar residues" evidence="3">
    <location>
        <begin position="9"/>
        <end position="18"/>
    </location>
</feature>
<gene>
    <name evidence="4" type="ORF">DGYR_LOCUS10681</name>
</gene>
<dbReference type="GO" id="GO:0008157">
    <property type="term" value="F:protein phosphatase 1 binding"/>
    <property type="evidence" value="ECO:0007669"/>
    <property type="project" value="TreeGrafter"/>
</dbReference>
<keyword evidence="5" id="KW-1185">Reference proteome</keyword>
<proteinExistence type="predicted"/>
<feature type="region of interest" description="Disordered" evidence="3">
    <location>
        <begin position="75"/>
        <end position="119"/>
    </location>
</feature>
<evidence type="ECO:0000256" key="3">
    <source>
        <dbReference type="SAM" id="MobiDB-lite"/>
    </source>
</evidence>
<evidence type="ECO:0000256" key="2">
    <source>
        <dbReference type="ARBA" id="ARBA00031039"/>
    </source>
</evidence>
<feature type="compositionally biased region" description="Basic and acidic residues" evidence="3">
    <location>
        <begin position="103"/>
        <end position="119"/>
    </location>
</feature>
<dbReference type="AlphaFoldDB" id="A0A7I8W360"/>